<reference evidence="1 2" key="1">
    <citation type="submission" date="2019-02" db="EMBL/GenBank/DDBJ databases">
        <title>Deep-cultivation of Planctomycetes and their phenomic and genomic characterization uncovers novel biology.</title>
        <authorList>
            <person name="Wiegand S."/>
            <person name="Jogler M."/>
            <person name="Boedeker C."/>
            <person name="Pinto D."/>
            <person name="Vollmers J."/>
            <person name="Rivas-Marin E."/>
            <person name="Kohn T."/>
            <person name="Peeters S.H."/>
            <person name="Heuer A."/>
            <person name="Rast P."/>
            <person name="Oberbeckmann S."/>
            <person name="Bunk B."/>
            <person name="Jeske O."/>
            <person name="Meyerdierks A."/>
            <person name="Storesund J.E."/>
            <person name="Kallscheuer N."/>
            <person name="Luecker S."/>
            <person name="Lage O.M."/>
            <person name="Pohl T."/>
            <person name="Merkel B.J."/>
            <person name="Hornburger P."/>
            <person name="Mueller R.-W."/>
            <person name="Bruemmer F."/>
            <person name="Labrenz M."/>
            <person name="Spormann A.M."/>
            <person name="Op Den Camp H."/>
            <person name="Overmann J."/>
            <person name="Amann R."/>
            <person name="Jetten M.S.M."/>
            <person name="Mascher T."/>
            <person name="Medema M.H."/>
            <person name="Devos D.P."/>
            <person name="Kaster A.-K."/>
            <person name="Ovreas L."/>
            <person name="Rohde M."/>
            <person name="Galperin M.Y."/>
            <person name="Jogler C."/>
        </authorList>
    </citation>
    <scope>NUCLEOTIDE SEQUENCE [LARGE SCALE GENOMIC DNA]</scope>
    <source>
        <strain evidence="1 2">CA54</strain>
    </source>
</reference>
<evidence type="ECO:0008006" key="3">
    <source>
        <dbReference type="Google" id="ProtNLM"/>
    </source>
</evidence>
<protein>
    <recommendedName>
        <fullName evidence="3">Helix-turn-helix domain protein</fullName>
    </recommendedName>
</protein>
<keyword evidence="2" id="KW-1185">Reference proteome</keyword>
<evidence type="ECO:0000313" key="1">
    <source>
        <dbReference type="EMBL" id="TWU06942.1"/>
    </source>
</evidence>
<dbReference type="SUPFAM" id="SSF46955">
    <property type="entry name" value="Putative DNA-binding domain"/>
    <property type="match status" value="1"/>
</dbReference>
<organism evidence="1 2">
    <name type="scientific">Symmachiella macrocystis</name>
    <dbReference type="NCBI Taxonomy" id="2527985"/>
    <lineage>
        <taxon>Bacteria</taxon>
        <taxon>Pseudomonadati</taxon>
        <taxon>Planctomycetota</taxon>
        <taxon>Planctomycetia</taxon>
        <taxon>Planctomycetales</taxon>
        <taxon>Planctomycetaceae</taxon>
        <taxon>Symmachiella</taxon>
    </lineage>
</organism>
<accession>A0A5C6B5T8</accession>
<dbReference type="AlphaFoldDB" id="A0A5C6B5T8"/>
<dbReference type="OrthoDB" id="289890at2"/>
<dbReference type="EMBL" id="SJPP01000003">
    <property type="protein sequence ID" value="TWU06942.1"/>
    <property type="molecule type" value="Genomic_DNA"/>
</dbReference>
<sequence length="70" mass="8092">MQNQARSNVLLVNAREAATMLAVSPRKLWAMTFEETPSLPYVRCGRLVRYSPNDLRRWIDVQRKGGDNDE</sequence>
<dbReference type="RefSeq" id="WP_146373778.1">
    <property type="nucleotide sequence ID" value="NZ_SJPP01000003.1"/>
</dbReference>
<evidence type="ECO:0000313" key="2">
    <source>
        <dbReference type="Proteomes" id="UP000320735"/>
    </source>
</evidence>
<dbReference type="InterPro" id="IPR009061">
    <property type="entry name" value="DNA-bd_dom_put_sf"/>
</dbReference>
<name>A0A5C6B5T8_9PLAN</name>
<gene>
    <name evidence="1" type="ORF">CA54_53460</name>
</gene>
<dbReference type="Proteomes" id="UP000320735">
    <property type="component" value="Unassembled WGS sequence"/>
</dbReference>
<proteinExistence type="predicted"/>
<comment type="caution">
    <text evidence="1">The sequence shown here is derived from an EMBL/GenBank/DDBJ whole genome shotgun (WGS) entry which is preliminary data.</text>
</comment>